<organism evidence="2">
    <name type="scientific">Craspedostauros australis</name>
    <dbReference type="NCBI Taxonomy" id="1486917"/>
    <lineage>
        <taxon>Eukaryota</taxon>
        <taxon>Sar</taxon>
        <taxon>Stramenopiles</taxon>
        <taxon>Ochrophyta</taxon>
        <taxon>Bacillariophyta</taxon>
        <taxon>Bacillariophyceae</taxon>
        <taxon>Bacillariophycidae</taxon>
        <taxon>Naviculales</taxon>
        <taxon>Naviculaceae</taxon>
        <taxon>Craspedostauros</taxon>
    </lineage>
</organism>
<feature type="region of interest" description="Disordered" evidence="1">
    <location>
        <begin position="104"/>
        <end position="134"/>
    </location>
</feature>
<proteinExistence type="predicted"/>
<evidence type="ECO:0000256" key="1">
    <source>
        <dbReference type="SAM" id="MobiDB-lite"/>
    </source>
</evidence>
<dbReference type="AlphaFoldDB" id="A0A7R9WQA7"/>
<name>A0A7R9WQA7_9STRA</name>
<reference evidence="2" key="1">
    <citation type="submission" date="2021-01" db="EMBL/GenBank/DDBJ databases">
        <authorList>
            <person name="Corre E."/>
            <person name="Pelletier E."/>
            <person name="Niang G."/>
            <person name="Scheremetjew M."/>
            <person name="Finn R."/>
            <person name="Kale V."/>
            <person name="Holt S."/>
            <person name="Cochrane G."/>
            <person name="Meng A."/>
            <person name="Brown T."/>
            <person name="Cohen L."/>
        </authorList>
    </citation>
    <scope>NUCLEOTIDE SEQUENCE</scope>
    <source>
        <strain evidence="2">CCMP3328</strain>
    </source>
</reference>
<evidence type="ECO:0000313" key="2">
    <source>
        <dbReference type="EMBL" id="CAD8331902.1"/>
    </source>
</evidence>
<feature type="compositionally biased region" description="Low complexity" evidence="1">
    <location>
        <begin position="110"/>
        <end position="122"/>
    </location>
</feature>
<sequence>MFHSSLIYSRLARKTKQRKYLKRAKQMVSKMSHVTKTRGGNNLHRYLLMKADAMAASGKEKIPTVKREYDNAIACCARSGYVHDTALGYELAAEYFLSVQEQQRQTHPGSAASAKKPSSNKKQQTNKDRAKASSPQCITNDIIKDYLSNSVSLYDEWGAKAKVGRMLSKYLTKFPELASLVEDSSKGKKTKGHTAEARLCVSAAHKMFDKINLDVL</sequence>
<accession>A0A7R9WQA7</accession>
<gene>
    <name evidence="2" type="ORF">CAUS1442_LOCUS4001</name>
</gene>
<protein>
    <submittedName>
        <fullName evidence="2">Uncharacterized protein</fullName>
    </submittedName>
</protein>
<dbReference type="EMBL" id="HBEF01006477">
    <property type="protein sequence ID" value="CAD8331902.1"/>
    <property type="molecule type" value="Transcribed_RNA"/>
</dbReference>